<dbReference type="GO" id="GO:0004865">
    <property type="term" value="F:protein serine/threonine phosphatase inhibitor activity"/>
    <property type="evidence" value="ECO:0007669"/>
    <property type="project" value="InterPro"/>
</dbReference>
<evidence type="ECO:0000313" key="2">
    <source>
        <dbReference type="EMBL" id="KAG6431988.1"/>
    </source>
</evidence>
<proteinExistence type="predicted"/>
<dbReference type="GO" id="GO:0005634">
    <property type="term" value="C:nucleus"/>
    <property type="evidence" value="ECO:0007669"/>
    <property type="project" value="TreeGrafter"/>
</dbReference>
<evidence type="ECO:0000313" key="3">
    <source>
        <dbReference type="Proteomes" id="UP000298416"/>
    </source>
</evidence>
<organism evidence="2">
    <name type="scientific">Salvia splendens</name>
    <name type="common">Scarlet sage</name>
    <dbReference type="NCBI Taxonomy" id="180675"/>
    <lineage>
        <taxon>Eukaryota</taxon>
        <taxon>Viridiplantae</taxon>
        <taxon>Streptophyta</taxon>
        <taxon>Embryophyta</taxon>
        <taxon>Tracheophyta</taxon>
        <taxon>Spermatophyta</taxon>
        <taxon>Magnoliopsida</taxon>
        <taxon>eudicotyledons</taxon>
        <taxon>Gunneridae</taxon>
        <taxon>Pentapetalae</taxon>
        <taxon>asterids</taxon>
        <taxon>lamiids</taxon>
        <taxon>Lamiales</taxon>
        <taxon>Lamiaceae</taxon>
        <taxon>Nepetoideae</taxon>
        <taxon>Mentheae</taxon>
        <taxon>Salviinae</taxon>
        <taxon>Salvia</taxon>
        <taxon>Salvia subgen. Calosphace</taxon>
        <taxon>core Calosphace</taxon>
    </lineage>
</organism>
<protein>
    <recommendedName>
        <fullName evidence="4">Protein phosphatase 1 regulatory subunit 11</fullName>
    </recommendedName>
</protein>
<feature type="compositionally biased region" description="Polar residues" evidence="1">
    <location>
        <begin position="1"/>
        <end position="14"/>
    </location>
</feature>
<dbReference type="Pfam" id="PF07491">
    <property type="entry name" value="PPI_Ypi1"/>
    <property type="match status" value="1"/>
</dbReference>
<evidence type="ECO:0000256" key="1">
    <source>
        <dbReference type="SAM" id="MobiDB-lite"/>
    </source>
</evidence>
<feature type="compositionally biased region" description="Low complexity" evidence="1">
    <location>
        <begin position="15"/>
        <end position="41"/>
    </location>
</feature>
<accession>A0A8X8YLV5</accession>
<evidence type="ECO:0008006" key="4">
    <source>
        <dbReference type="Google" id="ProtNLM"/>
    </source>
</evidence>
<dbReference type="InterPro" id="IPR011107">
    <property type="entry name" value="PPI_Ypi1"/>
</dbReference>
<dbReference type="AlphaFoldDB" id="A0A8X8YLV5"/>
<gene>
    <name evidence="2" type="ORF">SASPL_103560</name>
</gene>
<dbReference type="PANTHER" id="PTHR20835:SF0">
    <property type="entry name" value="E3 UBIQUITIN-PROTEIN LIGASE PPP1R11"/>
    <property type="match status" value="1"/>
</dbReference>
<dbReference type="EMBL" id="PNBA02000002">
    <property type="protein sequence ID" value="KAG6431988.1"/>
    <property type="molecule type" value="Genomic_DNA"/>
</dbReference>
<reference evidence="2" key="2">
    <citation type="submission" date="2020-08" db="EMBL/GenBank/DDBJ databases">
        <title>Plant Genome Project.</title>
        <authorList>
            <person name="Zhang R.-G."/>
        </authorList>
    </citation>
    <scope>NUCLEOTIDE SEQUENCE</scope>
    <source>
        <strain evidence="2">Huo1</strain>
        <tissue evidence="2">Leaf</tissue>
    </source>
</reference>
<dbReference type="PANTHER" id="PTHR20835">
    <property type="entry name" value="E3 UBIQUITIN-PROTEIN LIGASE PPP1R11-RELATED"/>
    <property type="match status" value="1"/>
</dbReference>
<dbReference type="GO" id="GO:0008157">
    <property type="term" value="F:protein phosphatase 1 binding"/>
    <property type="evidence" value="ECO:0007669"/>
    <property type="project" value="TreeGrafter"/>
</dbReference>
<feature type="region of interest" description="Disordered" evidence="1">
    <location>
        <begin position="1"/>
        <end position="47"/>
    </location>
</feature>
<sequence>MARPTNSRQLNIAPSTAPATATTTTTTTTTVSLETSSSSSSNQQPQIRDSLVLKLKLPKKKVSWKEGTVDNEFMNKKSSKKCCIFHKEKPFDEDGSDDECDHDHDCGRDIDVEGNGNRDEASTSRSYWLLHLIGDLKGIALLIRFVDVGRVSTAYKFGFLKKSVFRLVVIIDSKVNACNVKASEKIGCYLRVGLKSSVYHCNSKSFKVVKWLDI</sequence>
<keyword evidence="3" id="KW-1185">Reference proteome</keyword>
<comment type="caution">
    <text evidence="2">The sequence shown here is derived from an EMBL/GenBank/DDBJ whole genome shotgun (WGS) entry which is preliminary data.</text>
</comment>
<name>A0A8X8YLV5_SALSN</name>
<dbReference type="Proteomes" id="UP000298416">
    <property type="component" value="Unassembled WGS sequence"/>
</dbReference>
<reference evidence="2" key="1">
    <citation type="submission" date="2018-01" db="EMBL/GenBank/DDBJ databases">
        <authorList>
            <person name="Mao J.F."/>
        </authorList>
    </citation>
    <scope>NUCLEOTIDE SEQUENCE</scope>
    <source>
        <strain evidence="2">Huo1</strain>
        <tissue evidence="2">Leaf</tissue>
    </source>
</reference>